<dbReference type="Proteomes" id="UP001163046">
    <property type="component" value="Unassembled WGS sequence"/>
</dbReference>
<evidence type="ECO:0000256" key="3">
    <source>
        <dbReference type="ARBA" id="ARBA00022729"/>
    </source>
</evidence>
<protein>
    <submittedName>
        <fullName evidence="7">Uncharacterized protein</fullName>
    </submittedName>
</protein>
<dbReference type="AlphaFoldDB" id="A0A9W9ZZB9"/>
<dbReference type="EMBL" id="MU825452">
    <property type="protein sequence ID" value="KAJ7388764.1"/>
    <property type="molecule type" value="Genomic_DNA"/>
</dbReference>
<evidence type="ECO:0000256" key="1">
    <source>
        <dbReference type="ARBA" id="ARBA00004167"/>
    </source>
</evidence>
<proteinExistence type="predicted"/>
<organism evidence="7 8">
    <name type="scientific">Desmophyllum pertusum</name>
    <dbReference type="NCBI Taxonomy" id="174260"/>
    <lineage>
        <taxon>Eukaryota</taxon>
        <taxon>Metazoa</taxon>
        <taxon>Cnidaria</taxon>
        <taxon>Anthozoa</taxon>
        <taxon>Hexacorallia</taxon>
        <taxon>Scleractinia</taxon>
        <taxon>Caryophylliina</taxon>
        <taxon>Caryophylliidae</taxon>
        <taxon>Desmophyllum</taxon>
    </lineage>
</organism>
<gene>
    <name evidence="7" type="ORF">OS493_035875</name>
</gene>
<reference evidence="7" key="1">
    <citation type="submission" date="2023-01" db="EMBL/GenBank/DDBJ databases">
        <title>Genome assembly of the deep-sea coral Lophelia pertusa.</title>
        <authorList>
            <person name="Herrera S."/>
            <person name="Cordes E."/>
        </authorList>
    </citation>
    <scope>NUCLEOTIDE SEQUENCE</scope>
    <source>
        <strain evidence="7">USNM1676648</strain>
        <tissue evidence="7">Polyp</tissue>
    </source>
</reference>
<name>A0A9W9ZZB9_9CNID</name>
<keyword evidence="4" id="KW-1133">Transmembrane helix</keyword>
<dbReference type="PANTHER" id="PTHR16059:SF25">
    <property type="entry name" value="LYSOZYME"/>
    <property type="match status" value="1"/>
</dbReference>
<keyword evidence="2" id="KW-0812">Transmembrane</keyword>
<comment type="subcellular location">
    <subcellularLocation>
        <location evidence="1">Membrane</location>
        <topology evidence="1">Single-pass membrane protein</topology>
    </subcellularLocation>
</comment>
<keyword evidence="3 6" id="KW-0732">Signal</keyword>
<evidence type="ECO:0000256" key="6">
    <source>
        <dbReference type="SAM" id="SignalP"/>
    </source>
</evidence>
<feature type="chain" id="PRO_5040767403" evidence="6">
    <location>
        <begin position="19"/>
        <end position="195"/>
    </location>
</feature>
<keyword evidence="5" id="KW-0472">Membrane</keyword>
<feature type="signal peptide" evidence="6">
    <location>
        <begin position="1"/>
        <end position="18"/>
    </location>
</feature>
<evidence type="ECO:0000256" key="4">
    <source>
        <dbReference type="ARBA" id="ARBA00022989"/>
    </source>
</evidence>
<comment type="caution">
    <text evidence="7">The sequence shown here is derived from an EMBL/GenBank/DDBJ whole genome shotgun (WGS) entry which is preliminary data.</text>
</comment>
<evidence type="ECO:0000313" key="7">
    <source>
        <dbReference type="EMBL" id="KAJ7388764.1"/>
    </source>
</evidence>
<sequence length="195" mass="22467">MIKVYLFVLVCVFGCVNSDVVCKTTTWKKVGCFKDLEKGENGKRERALHEQLVNIRDKRSKVYSEPHFDWTRLSESFHSLACRCAEIARNKGYDVFGLQFYGECWSETNGKEIYSKFGMADSKRCVMDYTYDENNNPSGFEHCDISSEQACVGQDSTNYVYILGEGMSLWIIAEVYLQTSDNCEYESDGDARRKF</sequence>
<evidence type="ECO:0000256" key="2">
    <source>
        <dbReference type="ARBA" id="ARBA00022692"/>
    </source>
</evidence>
<dbReference type="OrthoDB" id="5959906at2759"/>
<evidence type="ECO:0000313" key="8">
    <source>
        <dbReference type="Proteomes" id="UP001163046"/>
    </source>
</evidence>
<dbReference type="PANTHER" id="PTHR16059">
    <property type="entry name" value="ANTHRAX TOXIN RECEPTOR"/>
    <property type="match status" value="1"/>
</dbReference>
<evidence type="ECO:0000256" key="5">
    <source>
        <dbReference type="ARBA" id="ARBA00023136"/>
    </source>
</evidence>
<accession>A0A9W9ZZB9</accession>
<dbReference type="GO" id="GO:0016020">
    <property type="term" value="C:membrane"/>
    <property type="evidence" value="ECO:0007669"/>
    <property type="project" value="UniProtKB-SubCell"/>
</dbReference>
<keyword evidence="8" id="KW-1185">Reference proteome</keyword>